<sequence length="358" mass="39872">MANTLILLFSILVVSILAAEGRKLLFNYGDDGICNSMVEKQGYKCEEHKVTTEDGYILSLQRMPAGQSGWKADKPPVLLQHGILSDSATWLFNTPVESLAFILADNGYDVWLANTRGTRYSNRHTSLSIDDMGTLIALAALSQGNLLNMLRSAALLSPIAHMDHIPSEPLKFVADIFLADVVYWLGLREFIPKMENVAKLLNGICSLPGYNCSDLMPLFAGQNCCVNSSRIAVFLDHEPQPTATKNLVHLSQMIRTGTIAMYNYGDEEQNMAHYGQPCPALYDMTSIPNDFPLFLSHGGQDTLSDVEDVQLLLDDLKDHDKDKLVVLFREEYAHNDFILGVNAKQVVYDPMMAFFELN</sequence>
<evidence type="ECO:0000313" key="2">
    <source>
        <dbReference type="Proteomes" id="UP000828941"/>
    </source>
</evidence>
<dbReference type="EMBL" id="CM039437">
    <property type="protein sequence ID" value="KAI4308377.1"/>
    <property type="molecule type" value="Genomic_DNA"/>
</dbReference>
<keyword evidence="2" id="KW-1185">Reference proteome</keyword>
<name>A0ACB9LFT2_BAUVA</name>
<reference evidence="1 2" key="1">
    <citation type="journal article" date="2022" name="DNA Res.">
        <title>Chromosomal-level genome assembly of the orchid tree Bauhinia variegata (Leguminosae; Cercidoideae) supports the allotetraploid origin hypothesis of Bauhinia.</title>
        <authorList>
            <person name="Zhong Y."/>
            <person name="Chen Y."/>
            <person name="Zheng D."/>
            <person name="Pang J."/>
            <person name="Liu Y."/>
            <person name="Luo S."/>
            <person name="Meng S."/>
            <person name="Qian L."/>
            <person name="Wei D."/>
            <person name="Dai S."/>
            <person name="Zhou R."/>
        </authorList>
    </citation>
    <scope>NUCLEOTIDE SEQUENCE [LARGE SCALE GENOMIC DNA]</scope>
    <source>
        <strain evidence="1">BV-YZ2020</strain>
    </source>
</reference>
<proteinExistence type="predicted"/>
<protein>
    <submittedName>
        <fullName evidence="1">Uncharacterized protein</fullName>
    </submittedName>
</protein>
<comment type="caution">
    <text evidence="1">The sequence shown here is derived from an EMBL/GenBank/DDBJ whole genome shotgun (WGS) entry which is preliminary data.</text>
</comment>
<gene>
    <name evidence="1" type="ORF">L6164_031458</name>
</gene>
<organism evidence="1 2">
    <name type="scientific">Bauhinia variegata</name>
    <name type="common">Purple orchid tree</name>
    <name type="synonym">Phanera variegata</name>
    <dbReference type="NCBI Taxonomy" id="167791"/>
    <lineage>
        <taxon>Eukaryota</taxon>
        <taxon>Viridiplantae</taxon>
        <taxon>Streptophyta</taxon>
        <taxon>Embryophyta</taxon>
        <taxon>Tracheophyta</taxon>
        <taxon>Spermatophyta</taxon>
        <taxon>Magnoliopsida</taxon>
        <taxon>eudicotyledons</taxon>
        <taxon>Gunneridae</taxon>
        <taxon>Pentapetalae</taxon>
        <taxon>rosids</taxon>
        <taxon>fabids</taxon>
        <taxon>Fabales</taxon>
        <taxon>Fabaceae</taxon>
        <taxon>Cercidoideae</taxon>
        <taxon>Cercideae</taxon>
        <taxon>Bauhiniinae</taxon>
        <taxon>Bauhinia</taxon>
    </lineage>
</organism>
<evidence type="ECO:0000313" key="1">
    <source>
        <dbReference type="EMBL" id="KAI4308377.1"/>
    </source>
</evidence>
<accession>A0ACB9LFT2</accession>
<dbReference type="Proteomes" id="UP000828941">
    <property type="component" value="Chromosome 12"/>
</dbReference>